<dbReference type="EMBL" id="CP007174">
    <property type="protein sequence ID" value="AIF82958.1"/>
    <property type="molecule type" value="Genomic_DNA"/>
</dbReference>
<evidence type="ECO:0000313" key="3">
    <source>
        <dbReference type="Proteomes" id="UP000028194"/>
    </source>
</evidence>
<dbReference type="PROSITE" id="PS50902">
    <property type="entry name" value="FLAVODOXIN_LIKE"/>
    <property type="match status" value="1"/>
</dbReference>
<dbReference type="InterPro" id="IPR029039">
    <property type="entry name" value="Flavoprotein-like_sf"/>
</dbReference>
<gene>
    <name evidence="2" type="ORF">NTE_00882</name>
</gene>
<dbReference type="Pfam" id="PF00258">
    <property type="entry name" value="Flavodoxin_1"/>
    <property type="match status" value="1"/>
</dbReference>
<protein>
    <submittedName>
        <fullName evidence="2">Putative flavoprotein</fullName>
    </submittedName>
</protein>
<feature type="domain" description="Flavodoxin-like" evidence="1">
    <location>
        <begin position="20"/>
        <end position="166"/>
    </location>
</feature>
<name>A0A075MP16_9ARCH</name>
<dbReference type="HOGENOM" id="CLU_1544249_0_0_2"/>
<evidence type="ECO:0000259" key="1">
    <source>
        <dbReference type="PROSITE" id="PS50902"/>
    </source>
</evidence>
<dbReference type="InterPro" id="IPR008254">
    <property type="entry name" value="Flavodoxin/NO_synth"/>
</dbReference>
<dbReference type="Proteomes" id="UP000028194">
    <property type="component" value="Chromosome"/>
</dbReference>
<evidence type="ECO:0000313" key="2">
    <source>
        <dbReference type="EMBL" id="AIF82958.1"/>
    </source>
</evidence>
<dbReference type="Gene3D" id="3.40.50.360">
    <property type="match status" value="1"/>
</dbReference>
<organism evidence="2 3">
    <name type="scientific">Candidatus Nitrososphaera evergladensis SR1</name>
    <dbReference type="NCBI Taxonomy" id="1459636"/>
    <lineage>
        <taxon>Archaea</taxon>
        <taxon>Nitrososphaerota</taxon>
        <taxon>Nitrososphaeria</taxon>
        <taxon>Nitrososphaerales</taxon>
        <taxon>Nitrososphaeraceae</taxon>
        <taxon>Nitrososphaera</taxon>
    </lineage>
</organism>
<dbReference type="STRING" id="1459636.NTE_00882"/>
<sequence length="188" mass="21121">MKTASVTRKTRRRCERGTKAIILFDTLFGNTEKVGNSLVKGLREAGIEADCANITDTSIAKIANYDFIAIGAPTQFVTASKPIKQFLERLRALDLKGKYGFAFDTRLDDVMAGSAAEYIEKKLVTYGLEILRPHSSATVVWEEKKIEGEEKSRTQANIKPEMKQFFETIGRELGELLHAKEKKKSMQK</sequence>
<dbReference type="KEGG" id="nev:NTE_00882"/>
<proteinExistence type="predicted"/>
<dbReference type="AlphaFoldDB" id="A0A075MP16"/>
<dbReference type="RefSeq" id="WP_158385071.1">
    <property type="nucleotide sequence ID" value="NZ_CP007174.1"/>
</dbReference>
<dbReference type="OrthoDB" id="380767at2157"/>
<reference evidence="2 3" key="1">
    <citation type="journal article" date="2014" name="PLoS ONE">
        <title>Genome Sequence of Candidatus Nitrososphaera evergladensis from Group I.1b Enriched from Everglades Soil Reveals Novel Genomic Features of the Ammonia-Oxidizing Archaea.</title>
        <authorList>
            <person name="Zhalnina K.V."/>
            <person name="Dias R."/>
            <person name="Leonard M.T."/>
            <person name="Dorr de Quadros P."/>
            <person name="Camargo F.A."/>
            <person name="Drew J.C."/>
            <person name="Farmerie W.G."/>
            <person name="Daroub S.H."/>
            <person name="Triplett E.W."/>
        </authorList>
    </citation>
    <scope>NUCLEOTIDE SEQUENCE [LARGE SCALE GENOMIC DNA]</scope>
    <source>
        <strain evidence="2 3">SR1</strain>
    </source>
</reference>
<dbReference type="SUPFAM" id="SSF52218">
    <property type="entry name" value="Flavoproteins"/>
    <property type="match status" value="1"/>
</dbReference>
<keyword evidence="3" id="KW-1185">Reference proteome</keyword>
<accession>A0A075MP16</accession>
<dbReference type="GeneID" id="41596722"/>
<dbReference type="eggNOG" id="arCOG00509">
    <property type="taxonomic scope" value="Archaea"/>
</dbReference>
<dbReference type="GO" id="GO:0010181">
    <property type="term" value="F:FMN binding"/>
    <property type="evidence" value="ECO:0007669"/>
    <property type="project" value="InterPro"/>
</dbReference>